<protein>
    <recommendedName>
        <fullName evidence="4">Cell surface protein</fullName>
    </recommendedName>
</protein>
<keyword evidence="1" id="KW-0175">Coiled coil</keyword>
<name>A0ABT3P0N6_9PROT</name>
<keyword evidence="3" id="KW-1185">Reference proteome</keyword>
<accession>A0ABT3P0N6</accession>
<sequence length="400" mass="44720">MANETSGTSVGQPMRYLDKAMMALRDMGLPLPEPGMAEQNPITGLLQKVSDLDPDRVALIARVLVQATHFNEMVREQVRGVEIGSRYETITNAFNSIRDDAREMVKQVEDGRISTMERLSNIWQKVTRGDIAGRFDTIRRTYMEVTRDTKDQVDREHAILEAYRDFRGALKEAEVMAYEVLQKAEARLRTAREAMDQASQQVEAASEAAPPERARLELARDEALRKLQAEEGVYQVAKDLSDNLTVSYNTSEVIMARLVQTTSAKERVWQQSVAFFSTNEAVLTALTATFTGLHGLHESTRTLEGMKSGVNQSLEVLAEIGGKVQEEALRAGYGPTIRAEAVKRLVDSVVAYQERSREIIEEMRRSATENSQEISRSVEEAKRRLARLAREGTALPANAA</sequence>
<reference evidence="2 3" key="1">
    <citation type="submission" date="2022-10" db="EMBL/GenBank/DDBJ databases">
        <title>Roseococcus glaciei nov., sp. nov., isolated from glacier.</title>
        <authorList>
            <person name="Liu Q."/>
            <person name="Xin Y.-H."/>
        </authorList>
    </citation>
    <scope>NUCLEOTIDE SEQUENCE [LARGE SCALE GENOMIC DNA]</scope>
    <source>
        <strain evidence="2 3">MDT2-1-1</strain>
    </source>
</reference>
<gene>
    <name evidence="2" type="ORF">OF850_19225</name>
</gene>
<evidence type="ECO:0000313" key="3">
    <source>
        <dbReference type="Proteomes" id="UP001526430"/>
    </source>
</evidence>
<dbReference type="Proteomes" id="UP001526430">
    <property type="component" value="Unassembled WGS sequence"/>
</dbReference>
<proteinExistence type="predicted"/>
<organism evidence="2 3">
    <name type="scientific">Sabulicella glaciei</name>
    <dbReference type="NCBI Taxonomy" id="2984948"/>
    <lineage>
        <taxon>Bacteria</taxon>
        <taxon>Pseudomonadati</taxon>
        <taxon>Pseudomonadota</taxon>
        <taxon>Alphaproteobacteria</taxon>
        <taxon>Acetobacterales</taxon>
        <taxon>Acetobacteraceae</taxon>
        <taxon>Sabulicella</taxon>
    </lineage>
</organism>
<evidence type="ECO:0000313" key="2">
    <source>
        <dbReference type="EMBL" id="MCW8087743.1"/>
    </source>
</evidence>
<feature type="coiled-coil region" evidence="1">
    <location>
        <begin position="364"/>
        <end position="391"/>
    </location>
</feature>
<dbReference type="RefSeq" id="WP_301591949.1">
    <property type="nucleotide sequence ID" value="NZ_JAPFQI010000021.1"/>
</dbReference>
<comment type="caution">
    <text evidence="2">The sequence shown here is derived from an EMBL/GenBank/DDBJ whole genome shotgun (WGS) entry which is preliminary data.</text>
</comment>
<evidence type="ECO:0000256" key="1">
    <source>
        <dbReference type="SAM" id="Coils"/>
    </source>
</evidence>
<feature type="coiled-coil region" evidence="1">
    <location>
        <begin position="181"/>
        <end position="208"/>
    </location>
</feature>
<evidence type="ECO:0008006" key="4">
    <source>
        <dbReference type="Google" id="ProtNLM"/>
    </source>
</evidence>
<dbReference type="EMBL" id="JAPFQI010000021">
    <property type="protein sequence ID" value="MCW8087743.1"/>
    <property type="molecule type" value="Genomic_DNA"/>
</dbReference>